<evidence type="ECO:0000313" key="1">
    <source>
        <dbReference type="EMBL" id="GBO39584.1"/>
    </source>
</evidence>
<dbReference type="Proteomes" id="UP000499080">
    <property type="component" value="Unassembled WGS sequence"/>
</dbReference>
<comment type="caution">
    <text evidence="1">The sequence shown here is derived from an EMBL/GenBank/DDBJ whole genome shotgun (WGS) entry which is preliminary data.</text>
</comment>
<keyword evidence="3" id="KW-1185">Reference proteome</keyword>
<proteinExistence type="predicted"/>
<evidence type="ECO:0000313" key="3">
    <source>
        <dbReference type="Proteomes" id="UP000499080"/>
    </source>
</evidence>
<feature type="non-terminal residue" evidence="1">
    <location>
        <position position="1"/>
    </location>
</feature>
<dbReference type="EMBL" id="BGPR01064658">
    <property type="protein sequence ID" value="GBO39591.1"/>
    <property type="molecule type" value="Genomic_DNA"/>
</dbReference>
<dbReference type="AlphaFoldDB" id="A0A4Y2WSI4"/>
<dbReference type="EMBL" id="BGPR01064652">
    <property type="protein sequence ID" value="GBO39584.1"/>
    <property type="molecule type" value="Genomic_DNA"/>
</dbReference>
<organism evidence="1 3">
    <name type="scientific">Araneus ventricosus</name>
    <name type="common">Orbweaver spider</name>
    <name type="synonym">Epeira ventricosa</name>
    <dbReference type="NCBI Taxonomy" id="182803"/>
    <lineage>
        <taxon>Eukaryota</taxon>
        <taxon>Metazoa</taxon>
        <taxon>Ecdysozoa</taxon>
        <taxon>Arthropoda</taxon>
        <taxon>Chelicerata</taxon>
        <taxon>Arachnida</taxon>
        <taxon>Araneae</taxon>
        <taxon>Araneomorphae</taxon>
        <taxon>Entelegynae</taxon>
        <taxon>Araneoidea</taxon>
        <taxon>Araneidae</taxon>
        <taxon>Araneus</taxon>
    </lineage>
</organism>
<protein>
    <submittedName>
        <fullName evidence="1">Uncharacterized protein</fullName>
    </submittedName>
</protein>
<evidence type="ECO:0000313" key="2">
    <source>
        <dbReference type="EMBL" id="GBO39591.1"/>
    </source>
</evidence>
<reference evidence="1 3" key="1">
    <citation type="journal article" date="2019" name="Sci. Rep.">
        <title>Orb-weaving spider Araneus ventricosus genome elucidates the spidroin gene catalogue.</title>
        <authorList>
            <person name="Kono N."/>
            <person name="Nakamura H."/>
            <person name="Ohtoshi R."/>
            <person name="Moran D.A.P."/>
            <person name="Shinohara A."/>
            <person name="Yoshida Y."/>
            <person name="Fujiwara M."/>
            <person name="Mori M."/>
            <person name="Tomita M."/>
            <person name="Arakawa K."/>
        </authorList>
    </citation>
    <scope>NUCLEOTIDE SEQUENCE [LARGE SCALE GENOMIC DNA]</scope>
</reference>
<sequence>ERQREKERELPRSVVSNHTLVMAVRPGPADTGHPVQERPEKDEALIHTGAHPIYAPQSRLLCA</sequence>
<accession>A0A4Y2WSI4</accession>
<name>A0A4Y2WSI4_ARAVE</name>
<gene>
    <name evidence="2" type="ORF">AVEN_114026_1</name>
    <name evidence="1" type="ORF">AVEN_191926_1</name>
</gene>